<organism evidence="1 2">
    <name type="scientific">Streptomyces caniferus</name>
    <dbReference type="NCBI Taxonomy" id="285557"/>
    <lineage>
        <taxon>Bacteria</taxon>
        <taxon>Bacillati</taxon>
        <taxon>Actinomycetota</taxon>
        <taxon>Actinomycetes</taxon>
        <taxon>Kitasatosporales</taxon>
        <taxon>Streptomycetaceae</taxon>
        <taxon>Streptomyces</taxon>
    </lineage>
</organism>
<gene>
    <name evidence="1" type="ORF">Scani_37570</name>
</gene>
<dbReference type="RefSeq" id="WP_308686629.1">
    <property type="nucleotide sequence ID" value="NZ_BAAATH010000072.1"/>
</dbReference>
<dbReference type="Proteomes" id="UP000435837">
    <property type="component" value="Unassembled WGS sequence"/>
</dbReference>
<dbReference type="Gene3D" id="3.40.630.30">
    <property type="match status" value="1"/>
</dbReference>
<proteinExistence type="predicted"/>
<evidence type="ECO:0000313" key="2">
    <source>
        <dbReference type="Proteomes" id="UP000435837"/>
    </source>
</evidence>
<dbReference type="AlphaFoldDB" id="A0A640S8C7"/>
<reference evidence="1 2" key="1">
    <citation type="submission" date="2019-12" db="EMBL/GenBank/DDBJ databases">
        <title>Whole genome shotgun sequence of Streptomyces caniferus NBRC 15389.</title>
        <authorList>
            <person name="Ichikawa N."/>
            <person name="Kimura A."/>
            <person name="Kitahashi Y."/>
            <person name="Komaki H."/>
            <person name="Tamura T."/>
        </authorList>
    </citation>
    <scope>NUCLEOTIDE SEQUENCE [LARGE SCALE GENOMIC DNA]</scope>
    <source>
        <strain evidence="1 2">NBRC 15389</strain>
    </source>
</reference>
<name>A0A640S8C7_9ACTN</name>
<dbReference type="EMBL" id="BLIN01000005">
    <property type="protein sequence ID" value="GFE07489.1"/>
    <property type="molecule type" value="Genomic_DNA"/>
</dbReference>
<sequence>MTYLELEDLPALLERLEHYYDAVPRSGARAENFGALTLLVREGQGWPFSACPALGRRGEVRAADVYRVRLRQRELGVPESFEWVAEAAPALRAAVEQAGPFVRAYRATAGRCVPGSTGRSGRSAKSSEWELCRPRAAVVLGSR</sequence>
<protein>
    <submittedName>
        <fullName evidence="1">Uncharacterized protein</fullName>
    </submittedName>
</protein>
<evidence type="ECO:0000313" key="1">
    <source>
        <dbReference type="EMBL" id="GFE07489.1"/>
    </source>
</evidence>
<comment type="caution">
    <text evidence="1">The sequence shown here is derived from an EMBL/GenBank/DDBJ whole genome shotgun (WGS) entry which is preliminary data.</text>
</comment>
<accession>A0A640S8C7</accession>
<dbReference type="GeneID" id="96633280"/>